<protein>
    <submittedName>
        <fullName evidence="3">Spore coat U domain-containing protein</fullName>
    </submittedName>
</protein>
<evidence type="ECO:0000313" key="3">
    <source>
        <dbReference type="EMBL" id="MBE0398830.1"/>
    </source>
</evidence>
<dbReference type="SMART" id="SM00972">
    <property type="entry name" value="SCPU"/>
    <property type="match status" value="2"/>
</dbReference>
<dbReference type="PANTHER" id="PTHR37089:SF1">
    <property type="entry name" value="MEMBRANE PROTEIN"/>
    <property type="match status" value="1"/>
</dbReference>
<reference evidence="3 4" key="1">
    <citation type="submission" date="2020-07" db="EMBL/GenBank/DDBJ databases">
        <title>Halophilic bacteria isolated from french cheeses.</title>
        <authorList>
            <person name="Kothe C.I."/>
            <person name="Farah-Kraiem B."/>
            <person name="Renault P."/>
            <person name="Dridi B."/>
        </authorList>
    </citation>
    <scope>NUCLEOTIDE SEQUENCE [LARGE SCALE GENOMIC DNA]</scope>
    <source>
        <strain evidence="3 4">FME1</strain>
    </source>
</reference>
<gene>
    <name evidence="3" type="ORF">EI168_01740</name>
</gene>
<keyword evidence="4" id="KW-1185">Reference proteome</keyword>
<evidence type="ECO:0000313" key="4">
    <source>
        <dbReference type="Proteomes" id="UP001645039"/>
    </source>
</evidence>
<dbReference type="InterPro" id="IPR007893">
    <property type="entry name" value="Spore_coat_U/FanG"/>
</dbReference>
<dbReference type="EMBL" id="RRZD01000001">
    <property type="protein sequence ID" value="MBE0398830.1"/>
    <property type="molecule type" value="Genomic_DNA"/>
</dbReference>
<dbReference type="Pfam" id="PF05229">
    <property type="entry name" value="SCPU"/>
    <property type="match status" value="2"/>
</dbReference>
<comment type="caution">
    <text evidence="3">The sequence shown here is derived from an EMBL/GenBank/DDBJ whole genome shotgun (WGS) entry which is preliminary data.</text>
</comment>
<sequence length="335" mass="35426">MSLGKREGTPKRSKYGGLYGFVLLALAIVSPNAWACTISPNISAAFGSVNSFVIESSPQNTSAQPSAGAVCQGALLGLAVTSNQRIRATLNSTNQGRLVNIENNDAIPYRIFALASQNEQMFLGTAYNYFNPVLIDLLGLIGGQNINIPMEFRTLPTTNVAAGMYTDTLTINWNWRICDIGLLGICLARTGTGTTTINLSIMVTPDCAIQAPDLDFGSAPLVAGFDTVSRTIDITCTKGSDYSVGLSDGQHAAGNVRRMEGGGQYLNYQLYKGTTGNSRWGNGGSERRASSTADTNPGTPSGSSQGFTYRAEILPGQSTPPAGTYTDMIIVDVAF</sequence>
<evidence type="ECO:0000259" key="2">
    <source>
        <dbReference type="Pfam" id="PF05229"/>
    </source>
</evidence>
<feature type="compositionally biased region" description="Polar residues" evidence="1">
    <location>
        <begin position="290"/>
        <end position="306"/>
    </location>
</feature>
<dbReference type="Proteomes" id="UP001645039">
    <property type="component" value="Unassembled WGS sequence"/>
</dbReference>
<name>A0ABR9EX81_9GAMM</name>
<feature type="domain" description="Spore coat protein U/FanG" evidence="2">
    <location>
        <begin position="34"/>
        <end position="171"/>
    </location>
</feature>
<organism evidence="3 4">
    <name type="scientific">Halomonas casei</name>
    <dbReference type="NCBI Taxonomy" id="2742613"/>
    <lineage>
        <taxon>Bacteria</taxon>
        <taxon>Pseudomonadati</taxon>
        <taxon>Pseudomonadota</taxon>
        <taxon>Gammaproteobacteria</taxon>
        <taxon>Oceanospirillales</taxon>
        <taxon>Halomonadaceae</taxon>
        <taxon>Halomonas</taxon>
    </lineage>
</organism>
<feature type="domain" description="Spore coat protein U/FanG" evidence="2">
    <location>
        <begin position="194"/>
        <end position="331"/>
    </location>
</feature>
<accession>A0ABR9EX81</accession>
<proteinExistence type="predicted"/>
<dbReference type="PANTHER" id="PTHR37089">
    <property type="entry name" value="PROTEIN U-RELATED"/>
    <property type="match status" value="1"/>
</dbReference>
<feature type="region of interest" description="Disordered" evidence="1">
    <location>
        <begin position="277"/>
        <end position="306"/>
    </location>
</feature>
<dbReference type="RefSeq" id="WP_096277340.1">
    <property type="nucleotide sequence ID" value="NZ_CBCSBM010000003.1"/>
</dbReference>
<dbReference type="InterPro" id="IPR053167">
    <property type="entry name" value="Spore_coat_component"/>
</dbReference>
<evidence type="ECO:0000256" key="1">
    <source>
        <dbReference type="SAM" id="MobiDB-lite"/>
    </source>
</evidence>